<evidence type="ECO:0000313" key="4">
    <source>
        <dbReference type="Proteomes" id="UP001204015"/>
    </source>
</evidence>
<comment type="caution">
    <text evidence="3">The sequence shown here is derived from an EMBL/GenBank/DDBJ whole genome shotgun (WGS) entry which is preliminary data.</text>
</comment>
<feature type="transmembrane region" description="Helical" evidence="1">
    <location>
        <begin position="105"/>
        <end position="121"/>
    </location>
</feature>
<feature type="transmembrane region" description="Helical" evidence="1">
    <location>
        <begin position="189"/>
        <end position="208"/>
    </location>
</feature>
<dbReference type="Pfam" id="PF16401">
    <property type="entry name" value="DUF5009"/>
    <property type="match status" value="1"/>
</dbReference>
<evidence type="ECO:0000256" key="1">
    <source>
        <dbReference type="SAM" id="Phobius"/>
    </source>
</evidence>
<keyword evidence="1" id="KW-0812">Transmembrane</keyword>
<feature type="transmembrane region" description="Helical" evidence="1">
    <location>
        <begin position="293"/>
        <end position="309"/>
    </location>
</feature>
<feature type="transmembrane region" description="Helical" evidence="1">
    <location>
        <begin position="34"/>
        <end position="59"/>
    </location>
</feature>
<dbReference type="EMBL" id="JAMXLY010000044">
    <property type="protein sequence ID" value="MCO6026235.1"/>
    <property type="molecule type" value="Genomic_DNA"/>
</dbReference>
<keyword evidence="1" id="KW-0472">Membrane</keyword>
<feature type="transmembrane region" description="Helical" evidence="1">
    <location>
        <begin position="228"/>
        <end position="248"/>
    </location>
</feature>
<keyword evidence="1" id="KW-1133">Transmembrane helix</keyword>
<feature type="transmembrane region" description="Helical" evidence="1">
    <location>
        <begin position="164"/>
        <end position="182"/>
    </location>
</feature>
<evidence type="ECO:0000259" key="2">
    <source>
        <dbReference type="Pfam" id="PF16401"/>
    </source>
</evidence>
<accession>A0ABT1BYR4</accession>
<proteinExistence type="predicted"/>
<gene>
    <name evidence="3" type="ORF">NG821_10350</name>
</gene>
<feature type="transmembrane region" description="Helical" evidence="1">
    <location>
        <begin position="390"/>
        <end position="409"/>
    </location>
</feature>
<feature type="transmembrane region" description="Helical" evidence="1">
    <location>
        <begin position="421"/>
        <end position="443"/>
    </location>
</feature>
<dbReference type="Proteomes" id="UP001204015">
    <property type="component" value="Unassembled WGS sequence"/>
</dbReference>
<name>A0ABT1BYR4_9BACT</name>
<evidence type="ECO:0000313" key="3">
    <source>
        <dbReference type="EMBL" id="MCO6026235.1"/>
    </source>
</evidence>
<sequence length="450" mass="51337">MTMILSASEAFSILPAWMYHCQVPPPAHIFNPHIYGITWVDLIFPFFLFSMGAAIPLSFRHHICEGESPKHLAFKSVLRWLKLAFFAIFINHMFPYMLAGGNLKYLVPVGGFCLMFFMFMRNPLKVSETSAKVIHVAAYVLALVWILFQPEAGGKTFSVYDSDIIILILSNMALFGSLIYLLTRRNTIARLLVMIVVIALFTSAKATGSWAETVCQYSPFPWLYRFSYLEYLLVIIPGTFAGDILFDWQNHNGEKEIQLMKLKKNRSPFILFLSLTLIASNVCLLYNRMLTANVILTAIQLTGLYFLLKAEDGEMKMWTRLYHWGAWFLMIGLCFEAFEGGIRKDDVTISYLFTTSGLAFFGLLFFSLVSDYYHCKWISRPLELVGKNPMMAYVMGSMVVIPLMEFSGLYDLLGIMDSNPWTGFLKGVIITAICMSLTALFTIKKIFWKT</sequence>
<feature type="transmembrane region" description="Helical" evidence="1">
    <location>
        <begin position="321"/>
        <end position="338"/>
    </location>
</feature>
<keyword evidence="4" id="KW-1185">Reference proteome</keyword>
<dbReference type="PANTHER" id="PTHR31061:SF24">
    <property type="entry name" value="LD22376P"/>
    <property type="match status" value="1"/>
</dbReference>
<dbReference type="InterPro" id="IPR032176">
    <property type="entry name" value="DUF5009"/>
</dbReference>
<reference evidence="3 4" key="1">
    <citation type="submission" date="2022-06" db="EMBL/GenBank/DDBJ databases">
        <title>A taxonomic note on the genus Prevotella: Description of four novel genera and emended description of the genera Hallella and Xylanibacter.</title>
        <authorList>
            <person name="Hitch T.C.A."/>
        </authorList>
    </citation>
    <scope>NUCLEOTIDE SEQUENCE [LARGE SCALE GENOMIC DNA]</scope>
    <source>
        <strain evidence="3 4">DSM 100619</strain>
    </source>
</reference>
<feature type="transmembrane region" description="Helical" evidence="1">
    <location>
        <begin position="350"/>
        <end position="369"/>
    </location>
</feature>
<feature type="transmembrane region" description="Helical" evidence="1">
    <location>
        <begin position="80"/>
        <end position="99"/>
    </location>
</feature>
<organism evidence="3 4">
    <name type="scientific">Segatella cerevisiae</name>
    <dbReference type="NCBI Taxonomy" id="2053716"/>
    <lineage>
        <taxon>Bacteria</taxon>
        <taxon>Pseudomonadati</taxon>
        <taxon>Bacteroidota</taxon>
        <taxon>Bacteroidia</taxon>
        <taxon>Bacteroidales</taxon>
        <taxon>Prevotellaceae</taxon>
        <taxon>Segatella</taxon>
    </lineage>
</organism>
<feature type="transmembrane region" description="Helical" evidence="1">
    <location>
        <begin position="269"/>
        <end position="287"/>
    </location>
</feature>
<feature type="transmembrane region" description="Helical" evidence="1">
    <location>
        <begin position="133"/>
        <end position="152"/>
    </location>
</feature>
<protein>
    <submittedName>
        <fullName evidence="3">DUF5009 domain-containing protein</fullName>
    </submittedName>
</protein>
<dbReference type="PANTHER" id="PTHR31061">
    <property type="entry name" value="LD22376P"/>
    <property type="match status" value="1"/>
</dbReference>
<feature type="domain" description="DUF5009" evidence="2">
    <location>
        <begin position="2"/>
        <end position="244"/>
    </location>
</feature>